<dbReference type="InterPro" id="IPR036380">
    <property type="entry name" value="Isochorismatase-like_sf"/>
</dbReference>
<feature type="region of interest" description="Disordered" evidence="1">
    <location>
        <begin position="200"/>
        <end position="219"/>
    </location>
</feature>
<dbReference type="InterPro" id="IPR053152">
    <property type="entry name" value="Hydrolase_YcaC-like"/>
</dbReference>
<accession>A0A6P2C2K1</accession>
<dbReference type="PANTHER" id="PTHR43559:SF1">
    <property type="entry name" value="HYDROLASE"/>
    <property type="match status" value="1"/>
</dbReference>
<evidence type="ECO:0000256" key="1">
    <source>
        <dbReference type="SAM" id="MobiDB-lite"/>
    </source>
</evidence>
<dbReference type="RefSeq" id="WP_145853121.1">
    <property type="nucleotide sequence ID" value="NZ_RPFW01000002.1"/>
</dbReference>
<organism evidence="3 4">
    <name type="scientific">Trebonia kvetii</name>
    <dbReference type="NCBI Taxonomy" id="2480626"/>
    <lineage>
        <taxon>Bacteria</taxon>
        <taxon>Bacillati</taxon>
        <taxon>Actinomycetota</taxon>
        <taxon>Actinomycetes</taxon>
        <taxon>Streptosporangiales</taxon>
        <taxon>Treboniaceae</taxon>
        <taxon>Trebonia</taxon>
    </lineage>
</organism>
<gene>
    <name evidence="3" type="ORF">EAS64_12770</name>
</gene>
<protein>
    <submittedName>
        <fullName evidence="3">Isochorismatase family protein</fullName>
    </submittedName>
</protein>
<dbReference type="Gene3D" id="3.40.50.850">
    <property type="entry name" value="Isochorismatase-like"/>
    <property type="match status" value="1"/>
</dbReference>
<evidence type="ECO:0000313" key="4">
    <source>
        <dbReference type="Proteomes" id="UP000460272"/>
    </source>
</evidence>
<evidence type="ECO:0000259" key="2">
    <source>
        <dbReference type="Pfam" id="PF00857"/>
    </source>
</evidence>
<dbReference type="EMBL" id="RPFW01000002">
    <property type="protein sequence ID" value="TVZ05418.1"/>
    <property type="molecule type" value="Genomic_DNA"/>
</dbReference>
<sequence length="219" mass="23807">MTSEPVRDPLADHLLTPQNCALIIIDYQPIQVSSIRSMDQDLLVDRVVHLARFAMLYRLPIVLSTVNVSTGRNQPTIGPLQDVLPGITALDRTTINAWEDTQFKQAVRAADRRKLIMAALWTEACLTFPSLDAMLEGYQVYPVTDAVGGTSPEAHQAGLDRIALAGGKPTSVVQVGCELQRDWARQERAEDFTQILFGGDRPLAGASTEPAGSGARAGR</sequence>
<name>A0A6P2C2K1_9ACTN</name>
<dbReference type="PANTHER" id="PTHR43559">
    <property type="entry name" value="HYDROLASE YCAC-RELATED"/>
    <property type="match status" value="1"/>
</dbReference>
<reference evidence="3 4" key="1">
    <citation type="submission" date="2018-11" db="EMBL/GenBank/DDBJ databases">
        <title>Trebonia kvetii gen.nov., sp.nov., a novel acidophilic actinobacterium, and proposal of the new actinobacterial family Treboniaceae fam. nov.</title>
        <authorList>
            <person name="Rapoport D."/>
            <person name="Sagova-Mareckova M."/>
            <person name="Sedlacek I."/>
            <person name="Provaznik J."/>
            <person name="Kralova S."/>
            <person name="Pavlinic D."/>
            <person name="Benes V."/>
            <person name="Kopecky J."/>
        </authorList>
    </citation>
    <scope>NUCLEOTIDE SEQUENCE [LARGE SCALE GENOMIC DNA]</scope>
    <source>
        <strain evidence="3 4">15Tr583</strain>
    </source>
</reference>
<dbReference type="Proteomes" id="UP000460272">
    <property type="component" value="Unassembled WGS sequence"/>
</dbReference>
<dbReference type="SUPFAM" id="SSF52499">
    <property type="entry name" value="Isochorismatase-like hydrolases"/>
    <property type="match status" value="1"/>
</dbReference>
<dbReference type="Pfam" id="PF00857">
    <property type="entry name" value="Isochorismatase"/>
    <property type="match status" value="1"/>
</dbReference>
<keyword evidence="4" id="KW-1185">Reference proteome</keyword>
<dbReference type="InterPro" id="IPR000868">
    <property type="entry name" value="Isochorismatase-like_dom"/>
</dbReference>
<evidence type="ECO:0000313" key="3">
    <source>
        <dbReference type="EMBL" id="TVZ05418.1"/>
    </source>
</evidence>
<dbReference type="OrthoDB" id="9789777at2"/>
<dbReference type="AlphaFoldDB" id="A0A6P2C2K1"/>
<comment type="caution">
    <text evidence="3">The sequence shown here is derived from an EMBL/GenBank/DDBJ whole genome shotgun (WGS) entry which is preliminary data.</text>
</comment>
<feature type="domain" description="Isochorismatase-like" evidence="2">
    <location>
        <begin position="20"/>
        <end position="172"/>
    </location>
</feature>
<proteinExistence type="predicted"/>